<dbReference type="AlphaFoldDB" id="A0A6A5U178"/>
<dbReference type="OrthoDB" id="2209940at2759"/>
<gene>
    <name evidence="1" type="ORF">CC80DRAFT_591538</name>
</gene>
<dbReference type="Gene3D" id="3.30.450.150">
    <property type="entry name" value="Haem-degrading domain"/>
    <property type="match status" value="1"/>
</dbReference>
<protein>
    <recommendedName>
        <fullName evidence="3">DUF967 domain protein</fullName>
    </recommendedName>
</protein>
<dbReference type="Proteomes" id="UP000800035">
    <property type="component" value="Unassembled WGS sequence"/>
</dbReference>
<sequence>MAALPEAPRDLETLAKQQDELILPHFTAEDAFNLGVSIRKHITTLYPTAPCVVNIAHANSDALLFHCTTAAGVQPDNDQWVARKRRTVKRWGQSSWYMGRKFDGDEEIFARKFVLGEQAGDYAIHGGAVPVRVKGVEGTVAVVVVSGLRQEDDHMVVVEGLRRLIGEAK</sequence>
<dbReference type="PANTHER" id="PTHR28255:SF1">
    <property type="entry name" value="UPF0303 PROTEIN YBR137W"/>
    <property type="match status" value="1"/>
</dbReference>
<keyword evidence="2" id="KW-1185">Reference proteome</keyword>
<dbReference type="PIRSF" id="PIRSF008757">
    <property type="entry name" value="UCP008757"/>
    <property type="match status" value="1"/>
</dbReference>
<dbReference type="GO" id="GO:0006620">
    <property type="term" value="P:post-translational protein targeting to endoplasmic reticulum membrane"/>
    <property type="evidence" value="ECO:0007669"/>
    <property type="project" value="TreeGrafter"/>
</dbReference>
<dbReference type="Pfam" id="PF03928">
    <property type="entry name" value="HbpS-like"/>
    <property type="match status" value="1"/>
</dbReference>
<proteinExistence type="predicted"/>
<dbReference type="EMBL" id="ML976986">
    <property type="protein sequence ID" value="KAF1958595.1"/>
    <property type="molecule type" value="Genomic_DNA"/>
</dbReference>
<reference evidence="1" key="1">
    <citation type="journal article" date="2020" name="Stud. Mycol.">
        <title>101 Dothideomycetes genomes: a test case for predicting lifestyles and emergence of pathogens.</title>
        <authorList>
            <person name="Haridas S."/>
            <person name="Albert R."/>
            <person name="Binder M."/>
            <person name="Bloem J."/>
            <person name="Labutti K."/>
            <person name="Salamov A."/>
            <person name="Andreopoulos B."/>
            <person name="Baker S."/>
            <person name="Barry K."/>
            <person name="Bills G."/>
            <person name="Bluhm B."/>
            <person name="Cannon C."/>
            <person name="Castanera R."/>
            <person name="Culley D."/>
            <person name="Daum C."/>
            <person name="Ezra D."/>
            <person name="Gonzalez J."/>
            <person name="Henrissat B."/>
            <person name="Kuo A."/>
            <person name="Liang C."/>
            <person name="Lipzen A."/>
            <person name="Lutzoni F."/>
            <person name="Magnuson J."/>
            <person name="Mondo S."/>
            <person name="Nolan M."/>
            <person name="Ohm R."/>
            <person name="Pangilinan J."/>
            <person name="Park H.-J."/>
            <person name="Ramirez L."/>
            <person name="Alfaro M."/>
            <person name="Sun H."/>
            <person name="Tritt A."/>
            <person name="Yoshinaga Y."/>
            <person name="Zwiers L.-H."/>
            <person name="Turgeon B."/>
            <person name="Goodwin S."/>
            <person name="Spatafora J."/>
            <person name="Crous P."/>
            <person name="Grigoriev I."/>
        </authorList>
    </citation>
    <scope>NUCLEOTIDE SEQUENCE</scope>
    <source>
        <strain evidence="1">CBS 675.92</strain>
    </source>
</reference>
<dbReference type="GO" id="GO:0072380">
    <property type="term" value="C:TRC complex"/>
    <property type="evidence" value="ECO:0007669"/>
    <property type="project" value="TreeGrafter"/>
</dbReference>
<accession>A0A6A5U178</accession>
<evidence type="ECO:0000313" key="1">
    <source>
        <dbReference type="EMBL" id="KAF1958595.1"/>
    </source>
</evidence>
<organism evidence="1 2">
    <name type="scientific">Byssothecium circinans</name>
    <dbReference type="NCBI Taxonomy" id="147558"/>
    <lineage>
        <taxon>Eukaryota</taxon>
        <taxon>Fungi</taxon>
        <taxon>Dikarya</taxon>
        <taxon>Ascomycota</taxon>
        <taxon>Pezizomycotina</taxon>
        <taxon>Dothideomycetes</taxon>
        <taxon>Pleosporomycetidae</taxon>
        <taxon>Pleosporales</taxon>
        <taxon>Massarineae</taxon>
        <taxon>Massarinaceae</taxon>
        <taxon>Byssothecium</taxon>
    </lineage>
</organism>
<dbReference type="InterPro" id="IPR038084">
    <property type="entry name" value="PduO/GlcC-like_sf"/>
</dbReference>
<dbReference type="SUPFAM" id="SSF143744">
    <property type="entry name" value="GlcG-like"/>
    <property type="match status" value="1"/>
</dbReference>
<dbReference type="InterPro" id="IPR005624">
    <property type="entry name" value="PduO/GlcC-like"/>
</dbReference>
<evidence type="ECO:0008006" key="3">
    <source>
        <dbReference type="Google" id="ProtNLM"/>
    </source>
</evidence>
<evidence type="ECO:0000313" key="2">
    <source>
        <dbReference type="Proteomes" id="UP000800035"/>
    </source>
</evidence>
<name>A0A6A5U178_9PLEO</name>
<dbReference type="InterPro" id="IPR010371">
    <property type="entry name" value="YBR137W-like"/>
</dbReference>
<dbReference type="PANTHER" id="PTHR28255">
    <property type="match status" value="1"/>
</dbReference>